<evidence type="ECO:0008006" key="5">
    <source>
        <dbReference type="Google" id="ProtNLM"/>
    </source>
</evidence>
<dbReference type="GeneID" id="93897370"/>
<comment type="caution">
    <text evidence="1">The sequence shown here is derived from an EMBL/GenBank/DDBJ whole genome shotgun (WGS) entry which is preliminary data.</text>
</comment>
<accession>A0AAW4H997</accession>
<dbReference type="Proteomes" id="UP000664056">
    <property type="component" value="Unassembled WGS sequence"/>
</dbReference>
<evidence type="ECO:0000313" key="2">
    <source>
        <dbReference type="EMBL" id="PNM77069.1"/>
    </source>
</evidence>
<sequence>MPQIYCSACKKTTAHKVVMRRCQVEQSDTFSSRLHSFTQLMTKFVSGDHYYHMEPQHFCRYCNTQNTATVKSLSPQMVQPTIG</sequence>
<evidence type="ECO:0000313" key="1">
    <source>
        <dbReference type="EMBL" id="MBN8121296.1"/>
    </source>
</evidence>
<protein>
    <recommendedName>
        <fullName evidence="5">Pullulanase</fullName>
    </recommendedName>
</protein>
<dbReference type="EMBL" id="LOSH02000001">
    <property type="protein sequence ID" value="PNM77069.1"/>
    <property type="molecule type" value="Genomic_DNA"/>
</dbReference>
<gene>
    <name evidence="2" type="ORF">AL548_000410</name>
    <name evidence="1" type="ORF">J0J18_06105</name>
</gene>
<dbReference type="AlphaFoldDB" id="A0AAW4H997"/>
<dbReference type="EMBL" id="JAFKOQ010000002">
    <property type="protein sequence ID" value="MBN8121296.1"/>
    <property type="molecule type" value="Genomic_DNA"/>
</dbReference>
<organism evidence="1 4">
    <name type="scientific">Vibrio vulnificus</name>
    <dbReference type="NCBI Taxonomy" id="672"/>
    <lineage>
        <taxon>Bacteria</taxon>
        <taxon>Pseudomonadati</taxon>
        <taxon>Pseudomonadota</taxon>
        <taxon>Gammaproteobacteria</taxon>
        <taxon>Vibrionales</taxon>
        <taxon>Vibrionaceae</taxon>
        <taxon>Vibrio</taxon>
    </lineage>
</organism>
<name>A0AAW4H997_VIBVL</name>
<reference evidence="1" key="2">
    <citation type="submission" date="2021-03" db="EMBL/GenBank/DDBJ databases">
        <title>Study of the foodborne Vibrio vulnificus isolates from China.</title>
        <authorList>
            <person name="Zheng Z."/>
            <person name="Ye L."/>
        </authorList>
    </citation>
    <scope>NUCLEOTIDE SEQUENCE</scope>
    <source>
        <strain evidence="1">Vv1582</strain>
    </source>
</reference>
<evidence type="ECO:0000313" key="4">
    <source>
        <dbReference type="Proteomes" id="UP000664056"/>
    </source>
</evidence>
<evidence type="ECO:0000313" key="3">
    <source>
        <dbReference type="Proteomes" id="UP000054370"/>
    </source>
</evidence>
<reference evidence="2 3" key="1">
    <citation type="submission" date="2017-12" db="EMBL/GenBank/DDBJ databases">
        <title>FDA dAtabase for Regulatory Grade micrObial Sequences (FDA-ARGOS): Supporting development and validation of Infectious Disease Dx tests.</title>
        <authorList>
            <person name="Hoffmann M."/>
            <person name="Allard M."/>
            <person name="Evans P."/>
            <person name="Brown E."/>
            <person name="Tallon L.J."/>
            <person name="Sadzewicz L."/>
            <person name="Sengamalay N."/>
            <person name="Ott S."/>
            <person name="Godinez A."/>
            <person name="Nagaraj S."/>
            <person name="Vavikolanu K."/>
            <person name="Aluvathingal J."/>
            <person name="Nadendla S."/>
            <person name="Hobson J."/>
            <person name="Sichtig H."/>
        </authorList>
    </citation>
    <scope>NUCLEOTIDE SEQUENCE [LARGE SCALE GENOMIC DNA]</scope>
    <source>
        <strain evidence="3">ATCC 29307</strain>
        <strain evidence="2">FDAARGOS_118</strain>
    </source>
</reference>
<dbReference type="Proteomes" id="UP000054370">
    <property type="component" value="Unassembled WGS sequence"/>
</dbReference>
<dbReference type="RefSeq" id="WP_072599289.1">
    <property type="nucleotide sequence ID" value="NZ_CP019122.1"/>
</dbReference>
<proteinExistence type="predicted"/>
<keyword evidence="3" id="KW-1185">Reference proteome</keyword>